<proteinExistence type="predicted"/>
<sequence length="422" mass="46615">MLLLVTLYVRLSQLPLWLVLRHLPSVVGYKYGSNPCHIRSPPGICSSLPPGRTAMAPLWSSQPFKAIYIAVFLIKTPLYLAFLSIFYIPKSLRPLPEWGFRVCLVRAAMRAVFQMFADIRYQRPRQLEPGTARERFAVIEAPKEIFTGILAPAIVKPEPVPGIWFPAPVGRDATAPANRRVVLEFLGGAFVAALDPNIMGKDIAGLMSRHLKATNTFIAQYRLATPNTRFPAAVQDALTVYSHVLGLGVPAEDIILSGDSSGGNLILALLRYLNTSEAKLPCPGGAILWSPWVQVTADAGEEYDRSPKARQDFLVRDLLDWGANAYIPEGSLPKEAEPFISPIHHPFQTDTPLFVHVGGQEVLSSSIKSFAKEMSAVKGNRVKLHETELAPHDLLIVHRPIGFTAYLEAVIEDAYDFFQQTV</sequence>
<accession>A0ACC0CMK9</accession>
<protein>
    <submittedName>
        <fullName evidence="1">Alpha/beta-hydrolase</fullName>
    </submittedName>
</protein>
<evidence type="ECO:0000313" key="2">
    <source>
        <dbReference type="Proteomes" id="UP001497680"/>
    </source>
</evidence>
<evidence type="ECO:0000313" key="1">
    <source>
        <dbReference type="EMBL" id="KAI6081654.1"/>
    </source>
</evidence>
<keyword evidence="2" id="KW-1185">Reference proteome</keyword>
<dbReference type="EMBL" id="MU394389">
    <property type="protein sequence ID" value="KAI6081654.1"/>
    <property type="molecule type" value="Genomic_DNA"/>
</dbReference>
<dbReference type="Proteomes" id="UP001497680">
    <property type="component" value="Unassembled WGS sequence"/>
</dbReference>
<name>A0ACC0CMK9_9PEZI</name>
<organism evidence="1 2">
    <name type="scientific">Hypoxylon rubiginosum</name>
    <dbReference type="NCBI Taxonomy" id="110542"/>
    <lineage>
        <taxon>Eukaryota</taxon>
        <taxon>Fungi</taxon>
        <taxon>Dikarya</taxon>
        <taxon>Ascomycota</taxon>
        <taxon>Pezizomycotina</taxon>
        <taxon>Sordariomycetes</taxon>
        <taxon>Xylariomycetidae</taxon>
        <taxon>Xylariales</taxon>
        <taxon>Hypoxylaceae</taxon>
        <taxon>Hypoxylon</taxon>
    </lineage>
</organism>
<comment type="caution">
    <text evidence="1">The sequence shown here is derived from an EMBL/GenBank/DDBJ whole genome shotgun (WGS) entry which is preliminary data.</text>
</comment>
<gene>
    <name evidence="1" type="ORF">F4821DRAFT_248710</name>
</gene>
<reference evidence="1 2" key="1">
    <citation type="journal article" date="2022" name="New Phytol.">
        <title>Ecological generalism drives hyperdiversity of secondary metabolite gene clusters in xylarialean endophytes.</title>
        <authorList>
            <person name="Franco M.E.E."/>
            <person name="Wisecaver J.H."/>
            <person name="Arnold A.E."/>
            <person name="Ju Y.M."/>
            <person name="Slot J.C."/>
            <person name="Ahrendt S."/>
            <person name="Moore L.P."/>
            <person name="Eastman K.E."/>
            <person name="Scott K."/>
            <person name="Konkel Z."/>
            <person name="Mondo S.J."/>
            <person name="Kuo A."/>
            <person name="Hayes R.D."/>
            <person name="Haridas S."/>
            <person name="Andreopoulos B."/>
            <person name="Riley R."/>
            <person name="LaButti K."/>
            <person name="Pangilinan J."/>
            <person name="Lipzen A."/>
            <person name="Amirebrahimi M."/>
            <person name="Yan J."/>
            <person name="Adam C."/>
            <person name="Keymanesh K."/>
            <person name="Ng V."/>
            <person name="Louie K."/>
            <person name="Northen T."/>
            <person name="Drula E."/>
            <person name="Henrissat B."/>
            <person name="Hsieh H.M."/>
            <person name="Youens-Clark K."/>
            <person name="Lutzoni F."/>
            <person name="Miadlikowska J."/>
            <person name="Eastwood D.C."/>
            <person name="Hamelin R.C."/>
            <person name="Grigoriev I.V."/>
            <person name="U'Ren J.M."/>
        </authorList>
    </citation>
    <scope>NUCLEOTIDE SEQUENCE [LARGE SCALE GENOMIC DNA]</scope>
    <source>
        <strain evidence="1 2">ER1909</strain>
    </source>
</reference>